<dbReference type="PANTHER" id="PTHR42941">
    <property type="entry name" value="SLL1037 PROTEIN"/>
    <property type="match status" value="1"/>
</dbReference>
<dbReference type="PANTHER" id="PTHR42941:SF1">
    <property type="entry name" value="SLL1037 PROTEIN"/>
    <property type="match status" value="1"/>
</dbReference>
<reference evidence="2" key="1">
    <citation type="submission" date="2021-07" db="EMBL/GenBank/DDBJ databases">
        <title>New genus and species of the family Alcaligenaceae.</title>
        <authorList>
            <person name="Hahn M.W."/>
        </authorList>
    </citation>
    <scope>NUCLEOTIDE SEQUENCE</scope>
    <source>
        <strain evidence="2">LF4-65</strain>
    </source>
</reference>
<dbReference type="InterPro" id="IPR011852">
    <property type="entry name" value="TRAP_TAXI"/>
</dbReference>
<proteinExistence type="predicted"/>
<dbReference type="Gene3D" id="3.40.190.10">
    <property type="entry name" value="Periplasmic binding protein-like II"/>
    <property type="match status" value="2"/>
</dbReference>
<evidence type="ECO:0000313" key="3">
    <source>
        <dbReference type="Proteomes" id="UP000739565"/>
    </source>
</evidence>
<feature type="chain" id="PRO_5037430532" evidence="1">
    <location>
        <begin position="25"/>
        <end position="328"/>
    </location>
</feature>
<sequence>MITTRLIAGLFSSVVLLTSQFSYANPIAPEKVTLAGGSVGGAWSAIGTVIGETLRKEYPGTSFTYEPGRESGNVVLVSQGKVQLGIAHAQFAKRALEGLDPFKQPLSDLRAIAMIDPQAAVQIFARTASGITSIEQIRDKKMPVRVALNSKGTLMAITGEQIFEAYGFSVKDIESWGGRVNYVAYNTGLDQVKNGQIDLIINMLAFPSSQVVSAARDTPLKMLGLSPAAIKTLNTKLGTATIDVPGNTYSFEPVAIQTVRGSVVVVASAKMKDSEAQAIVEAMLKNFAFLQKAHATLARLTPESLAQTAPLALHPGAAAAYKKAGLIK</sequence>
<keyword evidence="3" id="KW-1185">Reference proteome</keyword>
<evidence type="ECO:0000256" key="1">
    <source>
        <dbReference type="SAM" id="SignalP"/>
    </source>
</evidence>
<accession>A0A953T714</accession>
<dbReference type="Proteomes" id="UP000739565">
    <property type="component" value="Unassembled WGS sequence"/>
</dbReference>
<dbReference type="AlphaFoldDB" id="A0A953T714"/>
<dbReference type="SUPFAM" id="SSF53850">
    <property type="entry name" value="Periplasmic binding protein-like II"/>
    <property type="match status" value="1"/>
</dbReference>
<organism evidence="2 3">
    <name type="scientific">Zwartia hollandica</name>
    <dbReference type="NCBI Taxonomy" id="324606"/>
    <lineage>
        <taxon>Bacteria</taxon>
        <taxon>Pseudomonadati</taxon>
        <taxon>Pseudomonadota</taxon>
        <taxon>Betaproteobacteria</taxon>
        <taxon>Burkholderiales</taxon>
        <taxon>Alcaligenaceae</taxon>
        <taxon>Zwartia</taxon>
    </lineage>
</organism>
<protein>
    <submittedName>
        <fullName evidence="2">TAXI family TRAP transporter solute-binding subunit</fullName>
    </submittedName>
</protein>
<dbReference type="RefSeq" id="WP_259660695.1">
    <property type="nucleotide sequence ID" value="NZ_JAHXRI010000006.1"/>
</dbReference>
<keyword evidence="1" id="KW-0732">Signal</keyword>
<feature type="signal peptide" evidence="1">
    <location>
        <begin position="1"/>
        <end position="24"/>
    </location>
</feature>
<comment type="caution">
    <text evidence="2">The sequence shown here is derived from an EMBL/GenBank/DDBJ whole genome shotgun (WGS) entry which is preliminary data.</text>
</comment>
<name>A0A953T714_9BURK</name>
<gene>
    <name evidence="2" type="ORF">KZZ10_06605</name>
</gene>
<dbReference type="Pfam" id="PF16868">
    <property type="entry name" value="NMT1_3"/>
    <property type="match status" value="1"/>
</dbReference>
<dbReference type="NCBIfam" id="TIGR02122">
    <property type="entry name" value="TRAP_TAXI"/>
    <property type="match status" value="1"/>
</dbReference>
<evidence type="ECO:0000313" key="2">
    <source>
        <dbReference type="EMBL" id="MBZ1350314.1"/>
    </source>
</evidence>
<dbReference type="EMBL" id="JAHXRI010000006">
    <property type="protein sequence ID" value="MBZ1350314.1"/>
    <property type="molecule type" value="Genomic_DNA"/>
</dbReference>